<dbReference type="Proteomes" id="UP001057402">
    <property type="component" value="Chromosome 4"/>
</dbReference>
<accession>A0ACB9R6V4</accession>
<proteinExistence type="predicted"/>
<keyword evidence="2" id="KW-1185">Reference proteome</keyword>
<gene>
    <name evidence="1" type="ORF">MLD38_011680</name>
</gene>
<evidence type="ECO:0000313" key="2">
    <source>
        <dbReference type="Proteomes" id="UP001057402"/>
    </source>
</evidence>
<protein>
    <submittedName>
        <fullName evidence="1">Uncharacterized protein</fullName>
    </submittedName>
</protein>
<name>A0ACB9R6V4_9MYRT</name>
<organism evidence="1 2">
    <name type="scientific">Melastoma candidum</name>
    <dbReference type="NCBI Taxonomy" id="119954"/>
    <lineage>
        <taxon>Eukaryota</taxon>
        <taxon>Viridiplantae</taxon>
        <taxon>Streptophyta</taxon>
        <taxon>Embryophyta</taxon>
        <taxon>Tracheophyta</taxon>
        <taxon>Spermatophyta</taxon>
        <taxon>Magnoliopsida</taxon>
        <taxon>eudicotyledons</taxon>
        <taxon>Gunneridae</taxon>
        <taxon>Pentapetalae</taxon>
        <taxon>rosids</taxon>
        <taxon>malvids</taxon>
        <taxon>Myrtales</taxon>
        <taxon>Melastomataceae</taxon>
        <taxon>Melastomatoideae</taxon>
        <taxon>Melastomateae</taxon>
        <taxon>Melastoma</taxon>
    </lineage>
</organism>
<sequence>MICEGDEGPAIGAVQQALAAGSRFGGLALTFLSCSPRRNKQGDNFPPSSLHPISFRLTSVTTSSFSTARDESKMPTTTPSVLFLLLAGLAIATGHVVAVTGDGTNYAFALK</sequence>
<dbReference type="EMBL" id="CM042883">
    <property type="protein sequence ID" value="KAI4373566.1"/>
    <property type="molecule type" value="Genomic_DNA"/>
</dbReference>
<comment type="caution">
    <text evidence="1">The sequence shown here is derived from an EMBL/GenBank/DDBJ whole genome shotgun (WGS) entry which is preliminary data.</text>
</comment>
<evidence type="ECO:0000313" key="1">
    <source>
        <dbReference type="EMBL" id="KAI4373566.1"/>
    </source>
</evidence>
<reference evidence="2" key="1">
    <citation type="journal article" date="2023" name="Front. Plant Sci.">
        <title>Chromosomal-level genome assembly of Melastoma candidum provides insights into trichome evolution.</title>
        <authorList>
            <person name="Zhong Y."/>
            <person name="Wu W."/>
            <person name="Sun C."/>
            <person name="Zou P."/>
            <person name="Liu Y."/>
            <person name="Dai S."/>
            <person name="Zhou R."/>
        </authorList>
    </citation>
    <scope>NUCLEOTIDE SEQUENCE [LARGE SCALE GENOMIC DNA]</scope>
</reference>